<dbReference type="InterPro" id="IPR011761">
    <property type="entry name" value="ATP-grasp"/>
</dbReference>
<evidence type="ECO:0000256" key="3">
    <source>
        <dbReference type="ARBA" id="ARBA00022840"/>
    </source>
</evidence>
<dbReference type="Pfam" id="PF13535">
    <property type="entry name" value="ATP-grasp_4"/>
    <property type="match status" value="1"/>
</dbReference>
<keyword evidence="1" id="KW-0436">Ligase</keyword>
<keyword evidence="2 4" id="KW-0547">Nucleotide-binding</keyword>
<dbReference type="Pfam" id="PF18603">
    <property type="entry name" value="LAL_C2"/>
    <property type="match status" value="1"/>
</dbReference>
<evidence type="ECO:0000256" key="1">
    <source>
        <dbReference type="ARBA" id="ARBA00022598"/>
    </source>
</evidence>
<dbReference type="PANTHER" id="PTHR43585:SF2">
    <property type="entry name" value="ATP-GRASP ENZYME FSQD"/>
    <property type="match status" value="1"/>
</dbReference>
<dbReference type="GO" id="GO:0016874">
    <property type="term" value="F:ligase activity"/>
    <property type="evidence" value="ECO:0007669"/>
    <property type="project" value="UniProtKB-KW"/>
</dbReference>
<dbReference type="Gene3D" id="3.30.470.20">
    <property type="entry name" value="ATP-grasp fold, B domain"/>
    <property type="match status" value="1"/>
</dbReference>
<gene>
    <name evidence="6" type="ORF">SAMN05421504_105716</name>
</gene>
<accession>A0A1H3KAQ6</accession>
<proteinExistence type="predicted"/>
<dbReference type="SUPFAM" id="SSF56059">
    <property type="entry name" value="Glutathione synthetase ATP-binding domain-like"/>
    <property type="match status" value="1"/>
</dbReference>
<dbReference type="GO" id="GO:0046872">
    <property type="term" value="F:metal ion binding"/>
    <property type="evidence" value="ECO:0007669"/>
    <property type="project" value="InterPro"/>
</dbReference>
<dbReference type="AlphaFoldDB" id="A0A1H3KAQ6"/>
<dbReference type="GO" id="GO:0005524">
    <property type="term" value="F:ATP binding"/>
    <property type="evidence" value="ECO:0007669"/>
    <property type="project" value="UniProtKB-UniRule"/>
</dbReference>
<name>A0A1H3KAQ6_9PSEU</name>
<dbReference type="Proteomes" id="UP000199515">
    <property type="component" value="Unassembled WGS sequence"/>
</dbReference>
<dbReference type="RefSeq" id="WP_091293104.1">
    <property type="nucleotide sequence ID" value="NZ_FNON01000005.1"/>
</dbReference>
<keyword evidence="3 4" id="KW-0067">ATP-binding</keyword>
<dbReference type="STRING" id="589385.SAMN05421504_105716"/>
<sequence>MTKERVLIIGGSPDLLRKAARSGLSITYFQKPGHFDPRSLRFCDQVHLIDFQRVQLAAALAKSLHSVEPFVRVLTQTESALLISAHISDHLNLTSGDLNVARTLHDKRKLRKLLNDANLGPVGFSCGGSLPELAEFVRRHGPSVVKPAMGSGSLGFRRILSPDELAATWEWMAEVGMKHFMMEELLVGPEYSVETYSRDGEHTVLGITEKHLTAEAIEIGHVFPAALGTDVEATVAEFVAEVLAAVGLRDGLTHTEIILTSGGPRIVEAHNRRGGGRINDLVSVVRGVDMESLYFSQPSALVGLDPPSGAAATWFVHARPGRVVSISGLDAVRGMDGVLDARLKVRPGDLVRPLQWSEDRCGHVVAHGKSAHEARRIAQRAAESIEIQTVSDSAAVELTLAERLDEVGEILDPFMRDYPAP</sequence>
<dbReference type="InterPro" id="IPR052032">
    <property type="entry name" value="ATP-dep_AA_Ligase"/>
</dbReference>
<dbReference type="Gene3D" id="3.40.50.20">
    <property type="match status" value="1"/>
</dbReference>
<evidence type="ECO:0000313" key="7">
    <source>
        <dbReference type="Proteomes" id="UP000199515"/>
    </source>
</evidence>
<dbReference type="InterPro" id="IPR040570">
    <property type="entry name" value="LAL_C2"/>
</dbReference>
<feature type="domain" description="ATP-grasp" evidence="5">
    <location>
        <begin position="111"/>
        <end position="299"/>
    </location>
</feature>
<evidence type="ECO:0000313" key="6">
    <source>
        <dbReference type="EMBL" id="SDY49230.1"/>
    </source>
</evidence>
<dbReference type="PANTHER" id="PTHR43585">
    <property type="entry name" value="FUMIPYRROLE BIOSYNTHESIS PROTEIN C"/>
    <property type="match status" value="1"/>
</dbReference>
<organism evidence="6 7">
    <name type="scientific">Amycolatopsis xylanica</name>
    <dbReference type="NCBI Taxonomy" id="589385"/>
    <lineage>
        <taxon>Bacteria</taxon>
        <taxon>Bacillati</taxon>
        <taxon>Actinomycetota</taxon>
        <taxon>Actinomycetes</taxon>
        <taxon>Pseudonocardiales</taxon>
        <taxon>Pseudonocardiaceae</taxon>
        <taxon>Amycolatopsis</taxon>
    </lineage>
</organism>
<dbReference type="EMBL" id="FNON01000005">
    <property type="protein sequence ID" value="SDY49230.1"/>
    <property type="molecule type" value="Genomic_DNA"/>
</dbReference>
<keyword evidence="7" id="KW-1185">Reference proteome</keyword>
<protein>
    <submittedName>
        <fullName evidence="6">ATP-grasp domain-containing protein</fullName>
    </submittedName>
</protein>
<evidence type="ECO:0000259" key="5">
    <source>
        <dbReference type="PROSITE" id="PS50975"/>
    </source>
</evidence>
<reference evidence="6 7" key="1">
    <citation type="submission" date="2016-10" db="EMBL/GenBank/DDBJ databases">
        <authorList>
            <person name="de Groot N.N."/>
        </authorList>
    </citation>
    <scope>NUCLEOTIDE SEQUENCE [LARGE SCALE GENOMIC DNA]</scope>
    <source>
        <strain evidence="6 7">CPCC 202699</strain>
    </source>
</reference>
<evidence type="ECO:0000256" key="2">
    <source>
        <dbReference type="ARBA" id="ARBA00022741"/>
    </source>
</evidence>
<dbReference type="OrthoDB" id="6964321at2"/>
<dbReference type="Pfam" id="PF18130">
    <property type="entry name" value="ATPgrasp_N"/>
    <property type="match status" value="1"/>
</dbReference>
<dbReference type="InterPro" id="IPR041472">
    <property type="entry name" value="BL00235/CARNS1_N"/>
</dbReference>
<evidence type="ECO:0000256" key="4">
    <source>
        <dbReference type="PROSITE-ProRule" id="PRU00409"/>
    </source>
</evidence>
<dbReference type="PROSITE" id="PS50975">
    <property type="entry name" value="ATP_GRASP"/>
    <property type="match status" value="1"/>
</dbReference>